<keyword evidence="6" id="KW-0406">Ion transport</keyword>
<evidence type="ECO:0000256" key="2">
    <source>
        <dbReference type="ARBA" id="ARBA00022692"/>
    </source>
</evidence>
<dbReference type="InterPro" id="IPR021134">
    <property type="entry name" value="Bestrophin-like"/>
</dbReference>
<organism evidence="7 8">
    <name type="scientific">Acrobeloides nanus</name>
    <dbReference type="NCBI Taxonomy" id="290746"/>
    <lineage>
        <taxon>Eukaryota</taxon>
        <taxon>Metazoa</taxon>
        <taxon>Ecdysozoa</taxon>
        <taxon>Nematoda</taxon>
        <taxon>Chromadorea</taxon>
        <taxon>Rhabditida</taxon>
        <taxon>Tylenchina</taxon>
        <taxon>Cephalobomorpha</taxon>
        <taxon>Cephaloboidea</taxon>
        <taxon>Cephalobidae</taxon>
        <taxon>Acrobeloides</taxon>
    </lineage>
</organism>
<keyword evidence="6" id="KW-0869">Chloride channel</keyword>
<feature type="transmembrane region" description="Helical" evidence="6">
    <location>
        <begin position="13"/>
        <end position="30"/>
    </location>
</feature>
<dbReference type="Pfam" id="PF01062">
    <property type="entry name" value="Bestrophin"/>
    <property type="match status" value="1"/>
</dbReference>
<keyword evidence="7" id="KW-1185">Reference proteome</keyword>
<dbReference type="AlphaFoldDB" id="A0A914DWH6"/>
<evidence type="ECO:0000256" key="5">
    <source>
        <dbReference type="ARBA" id="ARBA00034769"/>
    </source>
</evidence>
<comment type="function">
    <text evidence="6">Forms chloride channels.</text>
</comment>
<protein>
    <recommendedName>
        <fullName evidence="6">Bestrophin homolog</fullName>
    </recommendedName>
</protein>
<keyword evidence="3 6" id="KW-1133">Transmembrane helix</keyword>
<evidence type="ECO:0000256" key="6">
    <source>
        <dbReference type="RuleBase" id="RU363126"/>
    </source>
</evidence>
<comment type="caution">
    <text evidence="6">Lacks conserved residue(s) required for the propagation of feature annotation.</text>
</comment>
<keyword evidence="6" id="KW-0813">Transport</keyword>
<name>A0A914DWH6_9BILA</name>
<keyword evidence="4 6" id="KW-0472">Membrane</keyword>
<dbReference type="GO" id="GO:0005886">
    <property type="term" value="C:plasma membrane"/>
    <property type="evidence" value="ECO:0007669"/>
    <property type="project" value="UniProtKB-SubCell"/>
</dbReference>
<accession>A0A914DWH6</accession>
<dbReference type="PANTHER" id="PTHR10736">
    <property type="entry name" value="BESTROPHIN"/>
    <property type="match status" value="1"/>
</dbReference>
<evidence type="ECO:0000313" key="7">
    <source>
        <dbReference type="Proteomes" id="UP000887540"/>
    </source>
</evidence>
<keyword evidence="6" id="KW-1003">Cell membrane</keyword>
<dbReference type="InterPro" id="IPR000615">
    <property type="entry name" value="Bestrophin"/>
</dbReference>
<keyword evidence="2 6" id="KW-0812">Transmembrane</keyword>
<evidence type="ECO:0000313" key="8">
    <source>
        <dbReference type="WBParaSite" id="ACRNAN_scaffold4264.g25805.t1"/>
    </source>
</evidence>
<keyword evidence="6" id="KW-0407">Ion channel</keyword>
<comment type="similarity">
    <text evidence="5 6">Belongs to the anion channel-forming bestrophin (TC 1.A.46) family. Calcium-sensitive chloride channel subfamily.</text>
</comment>
<reference evidence="8" key="1">
    <citation type="submission" date="2022-11" db="UniProtKB">
        <authorList>
            <consortium name="WormBaseParasite"/>
        </authorList>
    </citation>
    <scope>IDENTIFICATION</scope>
</reference>
<evidence type="ECO:0000256" key="1">
    <source>
        <dbReference type="ARBA" id="ARBA00004370"/>
    </source>
</evidence>
<dbReference type="Proteomes" id="UP000887540">
    <property type="component" value="Unplaced"/>
</dbReference>
<evidence type="ECO:0000256" key="3">
    <source>
        <dbReference type="ARBA" id="ARBA00022989"/>
    </source>
</evidence>
<keyword evidence="6" id="KW-0868">Chloride</keyword>
<dbReference type="PANTHER" id="PTHR10736:SF0">
    <property type="entry name" value="BESTROPHIN HOMOLOG"/>
    <property type="match status" value="1"/>
</dbReference>
<proteinExistence type="inferred from homology"/>
<evidence type="ECO:0000256" key="4">
    <source>
        <dbReference type="ARBA" id="ARBA00023136"/>
    </source>
</evidence>
<dbReference type="WBParaSite" id="ACRNAN_scaffold4264.g25805.t1">
    <property type="protein sequence ID" value="ACRNAN_scaffold4264.g25805.t1"/>
    <property type="gene ID" value="ACRNAN_scaffold4264.g25805"/>
</dbReference>
<dbReference type="GO" id="GO:0034707">
    <property type="term" value="C:chloride channel complex"/>
    <property type="evidence" value="ECO:0007669"/>
    <property type="project" value="UniProtKB-KW"/>
</dbReference>
<dbReference type="GO" id="GO:0005254">
    <property type="term" value="F:chloride channel activity"/>
    <property type="evidence" value="ECO:0007669"/>
    <property type="project" value="UniProtKB-KW"/>
</dbReference>
<sequence length="165" mass="19013">MHPGEKDGNTLDAIIPFMTMLQIFFYLAWAKVAEELLNPLGTDDDDLETNFIIDRNILMGMKLAEEYYNQFPEQLPDILDPKHPPMYSEDIRHPTHPYKGSAANINFKPEGRKPSMVPHRYSVSKGSLKKKEAQHILHDHLSWPKKLERSLSFPMAFGARKQDPP</sequence>
<comment type="subcellular location">
    <subcellularLocation>
        <location evidence="6">Cell membrane</location>
        <topology evidence="6">Multi-pass membrane protein</topology>
    </subcellularLocation>
    <subcellularLocation>
        <location evidence="1">Membrane</location>
    </subcellularLocation>
</comment>